<dbReference type="AlphaFoldDB" id="A0A0D5CI81"/>
<dbReference type="OrthoDB" id="9945292at2"/>
<proteinExistence type="predicted"/>
<dbReference type="RefSeq" id="WP_045528027.1">
    <property type="nucleotide sequence ID" value="NZ_CP011043.1"/>
</dbReference>
<dbReference type="EMBL" id="QWEA01000290">
    <property type="protein sequence ID" value="RIJ37133.1"/>
    <property type="molecule type" value="Genomic_DNA"/>
</dbReference>
<name>A0A0D5CI81_9MICO</name>
<dbReference type="EMBL" id="CP011043">
    <property type="protein sequence ID" value="AJW79010.1"/>
    <property type="molecule type" value="Genomic_DNA"/>
</dbReference>
<dbReference type="HOGENOM" id="CLU_1944940_0_0_11"/>
<dbReference type="Proteomes" id="UP000032604">
    <property type="component" value="Chromosome"/>
</dbReference>
<dbReference type="Proteomes" id="UP000266634">
    <property type="component" value="Unassembled WGS sequence"/>
</dbReference>
<reference evidence="2 4" key="2">
    <citation type="submission" date="2018-08" db="EMBL/GenBank/DDBJ databases">
        <title>Genome Sequence of Clavibacter michiganensis Subspecies type strains, and the Atypical Peach-Colored Strains Isolated from Tomato.</title>
        <authorList>
            <person name="Osdaghi E."/>
            <person name="Portier P."/>
            <person name="Briand M."/>
            <person name="Jacques M.-A."/>
        </authorList>
    </citation>
    <scope>NUCLEOTIDE SEQUENCE [LARGE SCALE GENOMIC DNA]</scope>
    <source>
        <strain evidence="2 4">CFBP 6488</strain>
    </source>
</reference>
<sequence length="129" mass="14079">MSYSRPCRDLTGHDFSVEIGPGPVTYVAVDIVTVVRARDLEPDADDVLALTLRLPTTDLVWPSPGAGMRVSARVAVRGEGGLEVTHGFKDHWDLRRGEVVGEPWFESNVPIDAHILFAYLDVTLVAPGQ</sequence>
<reference evidence="1 3" key="1">
    <citation type="journal article" date="2015" name="Genome Announc.">
        <title>Complete Genome Sequence of Clavibacter michiganensis subsp. insidiosus R1-1 Using PacBio Single-Molecule Real-Time Technology.</title>
        <authorList>
            <person name="Lu Y."/>
            <person name="Samac D.A."/>
            <person name="Glazebrook J."/>
            <person name="Ishimaru C.A."/>
        </authorList>
    </citation>
    <scope>NUCLEOTIDE SEQUENCE [LARGE SCALE GENOMIC DNA]</scope>
    <source>
        <strain evidence="1 3">R1-1</strain>
    </source>
</reference>
<dbReference type="PATRIC" id="fig|33014.5.peg.1583"/>
<evidence type="ECO:0000313" key="2">
    <source>
        <dbReference type="EMBL" id="RIJ37133.1"/>
    </source>
</evidence>
<gene>
    <name evidence="2" type="ORF">DZF93_08550</name>
    <name evidence="1" type="ORF">VO01_07605</name>
</gene>
<protein>
    <submittedName>
        <fullName evidence="1">Uncharacterized protein</fullName>
    </submittedName>
</protein>
<evidence type="ECO:0000313" key="1">
    <source>
        <dbReference type="EMBL" id="AJW79010.1"/>
    </source>
</evidence>
<evidence type="ECO:0000313" key="4">
    <source>
        <dbReference type="Proteomes" id="UP000266634"/>
    </source>
</evidence>
<evidence type="ECO:0000313" key="3">
    <source>
        <dbReference type="Proteomes" id="UP000032604"/>
    </source>
</evidence>
<dbReference type="KEGG" id="cmh:VO01_07605"/>
<accession>A0A0D5CI81</accession>
<organism evidence="1 3">
    <name type="scientific">Clavibacter michiganensis subsp. insidiosus</name>
    <dbReference type="NCBI Taxonomy" id="33014"/>
    <lineage>
        <taxon>Bacteria</taxon>
        <taxon>Bacillati</taxon>
        <taxon>Actinomycetota</taxon>
        <taxon>Actinomycetes</taxon>
        <taxon>Micrococcales</taxon>
        <taxon>Microbacteriaceae</taxon>
        <taxon>Clavibacter</taxon>
    </lineage>
</organism>